<feature type="transmembrane region" description="Helical" evidence="9">
    <location>
        <begin position="96"/>
        <end position="116"/>
    </location>
</feature>
<dbReference type="InterPro" id="IPR018461">
    <property type="entry name" value="Na/H_Antiport_NhaC-like_C"/>
</dbReference>
<protein>
    <recommendedName>
        <fullName evidence="10">Na+/H+ antiporter NhaC-like C-terminal domain-containing protein</fullName>
    </recommendedName>
</protein>
<keyword evidence="6 9" id="KW-1133">Transmembrane helix</keyword>
<evidence type="ECO:0000259" key="10">
    <source>
        <dbReference type="Pfam" id="PF03553"/>
    </source>
</evidence>
<dbReference type="PANTHER" id="PTHR33451">
    <property type="entry name" value="MALATE-2H(+)/NA(+)-LACTATE ANTIPORTER"/>
    <property type="match status" value="1"/>
</dbReference>
<dbReference type="STRING" id="563192.HMPREF0179_01894"/>
<dbReference type="GO" id="GO:0015297">
    <property type="term" value="F:antiporter activity"/>
    <property type="evidence" value="ECO:0007669"/>
    <property type="project" value="UniProtKB-KW"/>
</dbReference>
<dbReference type="Pfam" id="PF03553">
    <property type="entry name" value="Na_H_antiporter"/>
    <property type="match status" value="1"/>
</dbReference>
<comment type="subcellular location">
    <subcellularLocation>
        <location evidence="1">Cell membrane</location>
        <topology evidence="1">Multi-pass membrane protein</topology>
    </subcellularLocation>
</comment>
<keyword evidence="12" id="KW-1185">Reference proteome</keyword>
<evidence type="ECO:0000313" key="12">
    <source>
        <dbReference type="Proteomes" id="UP000006034"/>
    </source>
</evidence>
<dbReference type="PANTHER" id="PTHR33451:SF3">
    <property type="entry name" value="MALATE-2H(+)_NA(+)-LACTATE ANTIPORTER"/>
    <property type="match status" value="1"/>
</dbReference>
<evidence type="ECO:0000256" key="9">
    <source>
        <dbReference type="SAM" id="Phobius"/>
    </source>
</evidence>
<dbReference type="eggNOG" id="COG1757">
    <property type="taxonomic scope" value="Bacteria"/>
</dbReference>
<dbReference type="GO" id="GO:0005886">
    <property type="term" value="C:plasma membrane"/>
    <property type="evidence" value="ECO:0007669"/>
    <property type="project" value="UniProtKB-SubCell"/>
</dbReference>
<keyword evidence="2" id="KW-0813">Transport</keyword>
<evidence type="ECO:0000256" key="3">
    <source>
        <dbReference type="ARBA" id="ARBA00022449"/>
    </source>
</evidence>
<dbReference type="RefSeq" id="WP_016360366.1">
    <property type="nucleotide sequence ID" value="NZ_KE150238.1"/>
</dbReference>
<feature type="transmembrane region" description="Helical" evidence="9">
    <location>
        <begin position="42"/>
        <end position="75"/>
    </location>
</feature>
<evidence type="ECO:0000256" key="8">
    <source>
        <dbReference type="ARBA" id="ARBA00038435"/>
    </source>
</evidence>
<dbReference type="Proteomes" id="UP000006034">
    <property type="component" value="Unassembled WGS sequence"/>
</dbReference>
<evidence type="ECO:0000256" key="5">
    <source>
        <dbReference type="ARBA" id="ARBA00022692"/>
    </source>
</evidence>
<evidence type="ECO:0000256" key="2">
    <source>
        <dbReference type="ARBA" id="ARBA00022448"/>
    </source>
</evidence>
<keyword evidence="3" id="KW-0050">Antiport</keyword>
<evidence type="ECO:0000256" key="4">
    <source>
        <dbReference type="ARBA" id="ARBA00022475"/>
    </source>
</evidence>
<dbReference type="HOGENOM" id="CLU_033405_2_0_7"/>
<evidence type="ECO:0000313" key="11">
    <source>
        <dbReference type="EMBL" id="EFV44250.2"/>
    </source>
</evidence>
<sequence length="474" mass="50078">MCGKSRQPSPSRRPAGIDKRGMAWNHVLLIHTDAKEPDVKAIVLSVFLGGLAVCVLTGASVLWALLLGLACFAGYALRQGHAPRDVALMLWSGVRSVRNILIIFGLIGMLTAVWRASGTLPFIIHHTLQWVDPAYFILWVFLLCCLLSLLLGTAFGSVSTLGVIFMMLARSAGLDELATAGAIMSGIYVGDRCSPVSSSAALVCALTNTNIYANMRRMWTTSALPFALTCAGYLALSLSGPARLAAPDAAGQMDRFFILSGWTLLPAACIVVLSLFRVDVKQAMFWSILAGGAVCLTVQGMEPGELFACLAFGYTPAPGAEILAGGGIRSMLQVAGIVLLSSSYSGIFDATDLLSGFGGLIRRLAERIGTFRAMTLASVPVSGISCNQTLATILTAQLCRPCYARRQDMAIPLENSAILIAALIPWSIAGSLPCATLGVTMACLPYALYLYLVPLANALRKDPGPDGPEPATSI</sequence>
<feature type="transmembrane region" description="Helical" evidence="9">
    <location>
        <begin position="136"/>
        <end position="169"/>
    </location>
</feature>
<feature type="transmembrane region" description="Helical" evidence="9">
    <location>
        <begin position="218"/>
        <end position="236"/>
    </location>
</feature>
<evidence type="ECO:0000256" key="1">
    <source>
        <dbReference type="ARBA" id="ARBA00004651"/>
    </source>
</evidence>
<evidence type="ECO:0000256" key="6">
    <source>
        <dbReference type="ARBA" id="ARBA00022989"/>
    </source>
</evidence>
<feature type="domain" description="Na+/H+ antiporter NhaC-like C-terminal" evidence="10">
    <location>
        <begin position="186"/>
        <end position="451"/>
    </location>
</feature>
<keyword evidence="7 9" id="KW-0472">Membrane</keyword>
<comment type="caution">
    <text evidence="11">The sequence shown here is derived from an EMBL/GenBank/DDBJ whole genome shotgun (WGS) entry which is preliminary data.</text>
</comment>
<accession>E5Y6W4</accession>
<dbReference type="EMBL" id="ADCP02000001">
    <property type="protein sequence ID" value="EFV44250.2"/>
    <property type="molecule type" value="Genomic_DNA"/>
</dbReference>
<dbReference type="InterPro" id="IPR052180">
    <property type="entry name" value="NhaC_Na-H+_Antiporter"/>
</dbReference>
<feature type="transmembrane region" description="Helical" evidence="9">
    <location>
        <begin position="435"/>
        <end position="453"/>
    </location>
</feature>
<feature type="transmembrane region" description="Helical" evidence="9">
    <location>
        <begin position="256"/>
        <end position="276"/>
    </location>
</feature>
<gene>
    <name evidence="11" type="ORF">HMPREF0179_01894</name>
</gene>
<evidence type="ECO:0000256" key="7">
    <source>
        <dbReference type="ARBA" id="ARBA00023136"/>
    </source>
</evidence>
<reference evidence="11 12" key="2">
    <citation type="submission" date="2013-04" db="EMBL/GenBank/DDBJ databases">
        <title>The Genome Sequence of Bilophila wadsworthia 3_1_6.</title>
        <authorList>
            <consortium name="The Broad Institute Genomics Platform"/>
            <person name="Earl A."/>
            <person name="Ward D."/>
            <person name="Feldgarden M."/>
            <person name="Gevers D."/>
            <person name="Sibley C."/>
            <person name="Strauss J."/>
            <person name="Allen-Vercoe E."/>
            <person name="Walker B."/>
            <person name="Young S."/>
            <person name="Zeng Q."/>
            <person name="Gargeya S."/>
            <person name="Fitzgerald M."/>
            <person name="Haas B."/>
            <person name="Abouelleil A."/>
            <person name="Allen A.W."/>
            <person name="Alvarado L."/>
            <person name="Arachchi H.M."/>
            <person name="Berlin A.M."/>
            <person name="Chapman S.B."/>
            <person name="Gainer-Dewar J."/>
            <person name="Goldberg J."/>
            <person name="Griggs A."/>
            <person name="Gujja S."/>
            <person name="Hansen M."/>
            <person name="Howarth C."/>
            <person name="Imamovic A."/>
            <person name="Ireland A."/>
            <person name="Larimer J."/>
            <person name="McCowan C."/>
            <person name="Murphy C."/>
            <person name="Pearson M."/>
            <person name="Poon T.W."/>
            <person name="Priest M."/>
            <person name="Roberts A."/>
            <person name="Saif S."/>
            <person name="Shea T."/>
            <person name="Sisk P."/>
            <person name="Sykes S."/>
            <person name="Wortman J."/>
            <person name="Nusbaum C."/>
            <person name="Birren B."/>
        </authorList>
    </citation>
    <scope>NUCLEOTIDE SEQUENCE [LARGE SCALE GENOMIC DNA]</scope>
    <source>
        <strain evidence="11 12">3_1_6</strain>
    </source>
</reference>
<keyword evidence="5 9" id="KW-0812">Transmembrane</keyword>
<keyword evidence="4" id="KW-1003">Cell membrane</keyword>
<feature type="transmembrane region" description="Helical" evidence="9">
    <location>
        <begin position="410"/>
        <end position="429"/>
    </location>
</feature>
<proteinExistence type="inferred from homology"/>
<organism evidence="11 12">
    <name type="scientific">Bilophila wadsworthia (strain 3_1_6)</name>
    <dbReference type="NCBI Taxonomy" id="563192"/>
    <lineage>
        <taxon>Bacteria</taxon>
        <taxon>Pseudomonadati</taxon>
        <taxon>Thermodesulfobacteriota</taxon>
        <taxon>Desulfovibrionia</taxon>
        <taxon>Desulfovibrionales</taxon>
        <taxon>Desulfovibrionaceae</taxon>
        <taxon>Bilophila</taxon>
    </lineage>
</organism>
<dbReference type="AlphaFoldDB" id="E5Y6W4"/>
<comment type="similarity">
    <text evidence="8">Belongs to the NhaC Na(+)/H(+) (TC 2.A.35) antiporter family.</text>
</comment>
<name>E5Y6W4_BILW3</name>
<reference evidence="11 12" key="1">
    <citation type="submission" date="2010-10" db="EMBL/GenBank/DDBJ databases">
        <authorList>
            <consortium name="The Broad Institute Genome Sequencing Platform"/>
            <person name="Ward D."/>
            <person name="Earl A."/>
            <person name="Feldgarden M."/>
            <person name="Young S.K."/>
            <person name="Gargeya S."/>
            <person name="Zeng Q."/>
            <person name="Alvarado L."/>
            <person name="Berlin A."/>
            <person name="Bochicchio J."/>
            <person name="Chapman S.B."/>
            <person name="Chen Z."/>
            <person name="Freedman E."/>
            <person name="Gellesch M."/>
            <person name="Goldberg J."/>
            <person name="Griggs A."/>
            <person name="Gujja S."/>
            <person name="Heilman E."/>
            <person name="Heiman D."/>
            <person name="Howarth C."/>
            <person name="Mehta T."/>
            <person name="Neiman D."/>
            <person name="Pearson M."/>
            <person name="Roberts A."/>
            <person name="Saif S."/>
            <person name="Shea T."/>
            <person name="Shenoy N."/>
            <person name="Sisk P."/>
            <person name="Stolte C."/>
            <person name="Sykes S."/>
            <person name="White J."/>
            <person name="Yandava C."/>
            <person name="Allen-Vercoe E."/>
            <person name="Sibley C."/>
            <person name="Ambrose C.E."/>
            <person name="Strauss J."/>
            <person name="Daigneault M."/>
            <person name="Haas B."/>
            <person name="Nusbaum C."/>
            <person name="Birren B."/>
        </authorList>
    </citation>
    <scope>NUCLEOTIDE SEQUENCE [LARGE SCALE GENOMIC DNA]</scope>
    <source>
        <strain evidence="11 12">3_1_6</strain>
    </source>
</reference>
<dbReference type="GeneID" id="78084160"/>